<dbReference type="EMBL" id="CAJA01000394">
    <property type="protein sequence ID" value="CCH74531.1"/>
    <property type="molecule type" value="Genomic_DNA"/>
</dbReference>
<dbReference type="Pfam" id="PF11329">
    <property type="entry name" value="DUF3131"/>
    <property type="match status" value="1"/>
</dbReference>
<feature type="domain" description="DUF3131" evidence="2">
    <location>
        <begin position="20"/>
        <end position="162"/>
    </location>
</feature>
<dbReference type="InterPro" id="IPR021478">
    <property type="entry name" value="DUF3131"/>
</dbReference>
<dbReference type="AlphaFoldDB" id="W6K0F1"/>
<protein>
    <submittedName>
        <fullName evidence="3">Uncharacterized protein</fullName>
    </submittedName>
</protein>
<keyword evidence="4" id="KW-1185">Reference proteome</keyword>
<feature type="domain" description="Glycoamylase-like" evidence="1">
    <location>
        <begin position="214"/>
        <end position="419"/>
    </location>
</feature>
<proteinExistence type="predicted"/>
<dbReference type="OrthoDB" id="9769991at2"/>
<organism evidence="3 4">
    <name type="scientific">Nostocoides australiense Ben110</name>
    <dbReference type="NCBI Taxonomy" id="1193182"/>
    <lineage>
        <taxon>Bacteria</taxon>
        <taxon>Bacillati</taxon>
        <taxon>Actinomycetota</taxon>
        <taxon>Actinomycetes</taxon>
        <taxon>Micrococcales</taxon>
        <taxon>Intrasporangiaceae</taxon>
        <taxon>Nostocoides</taxon>
    </lineage>
</organism>
<accession>W6K0F1</accession>
<evidence type="ECO:0000313" key="3">
    <source>
        <dbReference type="EMBL" id="CCH74531.1"/>
    </source>
</evidence>
<evidence type="ECO:0000313" key="4">
    <source>
        <dbReference type="Proteomes" id="UP000035763"/>
    </source>
</evidence>
<name>W6K0F1_9MICO</name>
<evidence type="ECO:0000259" key="1">
    <source>
        <dbReference type="Pfam" id="PF10091"/>
    </source>
</evidence>
<dbReference type="Pfam" id="PF10091">
    <property type="entry name" value="Glycoamylase"/>
    <property type="match status" value="1"/>
</dbReference>
<comment type="caution">
    <text evidence="3">The sequence shown here is derived from an EMBL/GenBank/DDBJ whole genome shotgun (WGS) entry which is preliminary data.</text>
</comment>
<dbReference type="Gene3D" id="1.50.10.140">
    <property type="match status" value="1"/>
</dbReference>
<dbReference type="STRING" id="1193182.BN11_4530001"/>
<reference evidence="3 4" key="1">
    <citation type="journal article" date="2013" name="ISME J.">
        <title>A metabolic model for members of the genus Tetrasphaera involved in enhanced biological phosphorus removal.</title>
        <authorList>
            <person name="Kristiansen R."/>
            <person name="Nguyen H.T.T."/>
            <person name="Saunders A.M."/>
            <person name="Nielsen J.L."/>
            <person name="Wimmer R."/>
            <person name="Le V.Q."/>
            <person name="McIlroy S.J."/>
            <person name="Petrovski S."/>
            <person name="Seviour R.J."/>
            <person name="Calteau A."/>
            <person name="Nielsen K.L."/>
            <person name="Nielsen P.H."/>
        </authorList>
    </citation>
    <scope>NUCLEOTIDE SEQUENCE [LARGE SCALE GENOMIC DNA]</scope>
    <source>
        <strain evidence="3 4">Ben110</strain>
    </source>
</reference>
<gene>
    <name evidence="3" type="ORF">BN11_4530001</name>
</gene>
<evidence type="ECO:0000259" key="2">
    <source>
        <dbReference type="Pfam" id="PF11329"/>
    </source>
</evidence>
<dbReference type="InterPro" id="IPR019282">
    <property type="entry name" value="Glycoamylase-like_cons_dom"/>
</dbReference>
<dbReference type="Proteomes" id="UP000035763">
    <property type="component" value="Unassembled WGS sequence"/>
</dbReference>
<sequence>MARWTCHNRRMPVASMRKRWAGDTWRSLAALVHDESGLPADQIGADLAPATRLAHTSPTNIGGYLWSVAAAYGLGLIDEREGIERCRRALHTLDRLERHEPTGMFFNWYAFDTGALITSWPGTGARVIPFLSSVDNAWLAVGLRVISSAFPKVADEAHPLLAAQDFGAFYDPDARPGSTAGEISGGFWLTRPRRPHRAGTYCAGSEVIFPPRHHYDLLYSETRIASYVGVVAGQLPRAHFDILDAGTRTYRGRTVVATCGGAMFEALMPDLFVPEGHWAPDTFGRNHSDTVACHREFGLEDKRYGYWGFSSCAHPGGGYSEFGVRPIAWLPRGYPSTKGGEGIVTPHAAALALPYAAQPAEENLSRIESELGCYGPGGFVDSVGVVSRRTADGYLAVDQACVLAALANLDADGCLQRWFVTPDVEASLRPLVAGRPWPIASRVDEA</sequence>